<dbReference type="RefSeq" id="WP_136358411.1">
    <property type="nucleotide sequence ID" value="NZ_CP046266.1"/>
</dbReference>
<dbReference type="CDD" id="cd11386">
    <property type="entry name" value="MCP_signal"/>
    <property type="match status" value="1"/>
</dbReference>
<evidence type="ECO:0000256" key="6">
    <source>
        <dbReference type="SAM" id="Phobius"/>
    </source>
</evidence>
<dbReference type="AlphaFoldDB" id="A0A4S4BLB6"/>
<name>A0A4S4BLB6_9BACI</name>
<keyword evidence="6" id="KW-0812">Transmembrane</keyword>
<evidence type="ECO:0000313" key="7">
    <source>
        <dbReference type="EMBL" id="THF75567.1"/>
    </source>
</evidence>
<reference evidence="7 8" key="1">
    <citation type="submission" date="2019-04" db="EMBL/GenBank/DDBJ databases">
        <title>Bacillus sediminilitoris sp. nov., isolated from a tidal flat sediment on the East China Sea.</title>
        <authorList>
            <person name="Wei Y."/>
            <person name="Mao H."/>
            <person name="Fang J."/>
        </authorList>
    </citation>
    <scope>NUCLEOTIDE SEQUENCE [LARGE SCALE GENOMIC DNA]</scope>
    <source>
        <strain evidence="7 8">DSL-17</strain>
    </source>
</reference>
<dbReference type="PANTHER" id="PTHR32089:SF112">
    <property type="entry name" value="LYSOZYME-LIKE PROTEIN-RELATED"/>
    <property type="match status" value="1"/>
</dbReference>
<comment type="subcellular location">
    <subcellularLocation>
        <location evidence="1">Cell membrane</location>
    </subcellularLocation>
</comment>
<feature type="transmembrane region" description="Helical" evidence="6">
    <location>
        <begin position="277"/>
        <end position="297"/>
    </location>
</feature>
<dbReference type="Proteomes" id="UP000310334">
    <property type="component" value="Unassembled WGS sequence"/>
</dbReference>
<dbReference type="PROSITE" id="PS50885">
    <property type="entry name" value="HAMP"/>
    <property type="match status" value="1"/>
</dbReference>
<dbReference type="Pfam" id="PF14827">
    <property type="entry name" value="dCache_3"/>
    <property type="match status" value="1"/>
</dbReference>
<dbReference type="Gene3D" id="6.10.340.10">
    <property type="match status" value="1"/>
</dbReference>
<accession>A0A4S4BLB6</accession>
<dbReference type="SUPFAM" id="SSF58104">
    <property type="entry name" value="Methyl-accepting chemotaxis protein (MCP) signaling domain"/>
    <property type="match status" value="1"/>
</dbReference>
<gene>
    <name evidence="7" type="ORF">E6W99_23445</name>
</gene>
<dbReference type="InterPro" id="IPR029151">
    <property type="entry name" value="Sensor-like_sf"/>
</dbReference>
<evidence type="ECO:0000256" key="4">
    <source>
        <dbReference type="ARBA" id="ARBA00023224"/>
    </source>
</evidence>
<feature type="transmembrane region" description="Helical" evidence="6">
    <location>
        <begin position="12"/>
        <end position="33"/>
    </location>
</feature>
<dbReference type="CDD" id="cd06225">
    <property type="entry name" value="HAMP"/>
    <property type="match status" value="1"/>
</dbReference>
<dbReference type="SUPFAM" id="SSF103190">
    <property type="entry name" value="Sensory domain-like"/>
    <property type="match status" value="1"/>
</dbReference>
<comment type="similarity">
    <text evidence="5">Belongs to the methyl-accepting chemotaxis (MCP) protein family.</text>
</comment>
<dbReference type="Pfam" id="PF00672">
    <property type="entry name" value="HAMP"/>
    <property type="match status" value="1"/>
</dbReference>
<keyword evidence="3 6" id="KW-0472">Membrane</keyword>
<dbReference type="Gene3D" id="3.30.450.20">
    <property type="entry name" value="PAS domain"/>
    <property type="match status" value="1"/>
</dbReference>
<dbReference type="InterPro" id="IPR003660">
    <property type="entry name" value="HAMP_dom"/>
</dbReference>
<proteinExistence type="inferred from homology"/>
<keyword evidence="6" id="KW-1133">Transmembrane helix</keyword>
<dbReference type="PANTHER" id="PTHR32089">
    <property type="entry name" value="METHYL-ACCEPTING CHEMOTAXIS PROTEIN MCPB"/>
    <property type="match status" value="1"/>
</dbReference>
<sequence length="657" mass="72189">MLQTKSLNKKLLFTLCSTSIIPLTLLSGILLYYSNQGFSTLINQSQESTKQSVINSLDIASKELLDLTKIYAQDPELIEAFRSNDRDSLASTAKSFFDRLQEEQNLNVFEFGDKNGMVYFRGHNPGKFGDDKSDLPAIQATLNGEDLSGFEFGSSGLAIRAFAPIRYNNETIGTLQTGVDDQFLKNLSQTNDGVQLDLYNGTGESIVSSNKEHIGTILTDQALIKRVLSGKEIVQENGEALRTFIPMYDPTKTKAIGIIGITQDISIIKQVETTTKWVTVIVVGLTLLLVSIIAFFFSKSISHPIKQLAYFMNELAKGKLDKRYQGKNRRDEIGQLTTSILQMQKNFKEIVMQLTNSAAVISKHSTLLTHSSHEISEGSQQIAATMQELSHGAESQANSSLELAESMTEFSKKIEFSSESGHEISSKTKQVLSLTTKGNELMSQSVNGMSNIHEIVKESVDKVQALDEQAKQITGMIKVIQDIADQTNLLALNAAIEAARAGEHGKGFSVVANEVRKLSDQVKHSINDITQMANNIQQGSKHVTDSLHEGYKKVSIGATQIQTTGKTFEEITDSISFMADKINDISTNLSHIKNESTTIHAIVENIASFSEESAAGIEETTASAQQTSNSMEQISHNAKTLEKLAINLNELVHKFTL</sequence>
<dbReference type="EMBL" id="SSNT01000026">
    <property type="protein sequence ID" value="THF75567.1"/>
    <property type="molecule type" value="Genomic_DNA"/>
</dbReference>
<keyword evidence="4" id="KW-0807">Transducer</keyword>
<dbReference type="Pfam" id="PF00015">
    <property type="entry name" value="MCPsignal"/>
    <property type="match status" value="1"/>
</dbReference>
<evidence type="ECO:0000256" key="5">
    <source>
        <dbReference type="ARBA" id="ARBA00029447"/>
    </source>
</evidence>
<dbReference type="SMART" id="SM00304">
    <property type="entry name" value="HAMP"/>
    <property type="match status" value="1"/>
</dbReference>
<dbReference type="InterPro" id="IPR004089">
    <property type="entry name" value="MCPsignal_dom"/>
</dbReference>
<dbReference type="PROSITE" id="PS50111">
    <property type="entry name" value="CHEMOTAXIS_TRANSDUC_2"/>
    <property type="match status" value="1"/>
</dbReference>
<evidence type="ECO:0000256" key="1">
    <source>
        <dbReference type="ARBA" id="ARBA00004236"/>
    </source>
</evidence>
<dbReference type="GO" id="GO:0005886">
    <property type="term" value="C:plasma membrane"/>
    <property type="evidence" value="ECO:0007669"/>
    <property type="project" value="UniProtKB-SubCell"/>
</dbReference>
<evidence type="ECO:0000313" key="8">
    <source>
        <dbReference type="Proteomes" id="UP000310334"/>
    </source>
</evidence>
<protein>
    <submittedName>
        <fullName evidence="7">HAMP domain-containing protein</fullName>
    </submittedName>
</protein>
<keyword evidence="2" id="KW-1003">Cell membrane</keyword>
<dbReference type="SMART" id="SM00283">
    <property type="entry name" value="MA"/>
    <property type="match status" value="1"/>
</dbReference>
<comment type="caution">
    <text evidence="7">The sequence shown here is derived from an EMBL/GenBank/DDBJ whole genome shotgun (WGS) entry which is preliminary data.</text>
</comment>
<evidence type="ECO:0000256" key="2">
    <source>
        <dbReference type="ARBA" id="ARBA00022475"/>
    </source>
</evidence>
<dbReference type="OrthoDB" id="9804712at2"/>
<evidence type="ECO:0000256" key="3">
    <source>
        <dbReference type="ARBA" id="ARBA00023136"/>
    </source>
</evidence>
<dbReference type="InterPro" id="IPR029150">
    <property type="entry name" value="dCache_3"/>
</dbReference>
<organism evidence="7 8">
    <name type="scientific">Metabacillus sediminilitoris</name>
    <dbReference type="NCBI Taxonomy" id="2567941"/>
    <lineage>
        <taxon>Bacteria</taxon>
        <taxon>Bacillati</taxon>
        <taxon>Bacillota</taxon>
        <taxon>Bacilli</taxon>
        <taxon>Bacillales</taxon>
        <taxon>Bacillaceae</taxon>
        <taxon>Metabacillus</taxon>
    </lineage>
</organism>
<keyword evidence="8" id="KW-1185">Reference proteome</keyword>
<dbReference type="Gene3D" id="1.10.287.950">
    <property type="entry name" value="Methyl-accepting chemotaxis protein"/>
    <property type="match status" value="1"/>
</dbReference>
<dbReference type="GO" id="GO:0007165">
    <property type="term" value="P:signal transduction"/>
    <property type="evidence" value="ECO:0007669"/>
    <property type="project" value="UniProtKB-KW"/>
</dbReference>